<evidence type="ECO:0000313" key="1">
    <source>
        <dbReference type="EMBL" id="KAI9431541.1"/>
    </source>
</evidence>
<proteinExistence type="predicted"/>
<sequence>MGSDSETPLQVRQGRPIHSLLFFNCASRSSSNTSSTESTTPLGSAGTLTPGLSPIDRSPRPPRPLHILTHAPPRRPFLEKLLNVTDDSDDDGFASENDDDESSPPPTPIHLGCTSTPLRATPRPSISPFSSPLSASSSLDVPLSCSSTPHRREPSPIRERSGPRISALAVTLKRPTAVSAPTHCRNKRLKATASESSPSPSVPPLRTFPASIPIHPEFPGFYIRFPVIPPVVKAAPGCTVNPPRDVFDLYTPRLVRGSGHTKVGLCPLCACTGMGKVWLSMKFSAYKWYALCFPVGIAASTARPFSPPTAFRTTPRQRPGKLERTQMLEGRCHRCSRWVPVQGVKAADAKVKELFWWKHAATCHGTSTIPGERNISLTDPAI</sequence>
<accession>A0ACC0TQL5</accession>
<organism evidence="1 2">
    <name type="scientific">Russula earlei</name>
    <dbReference type="NCBI Taxonomy" id="71964"/>
    <lineage>
        <taxon>Eukaryota</taxon>
        <taxon>Fungi</taxon>
        <taxon>Dikarya</taxon>
        <taxon>Basidiomycota</taxon>
        <taxon>Agaricomycotina</taxon>
        <taxon>Agaricomycetes</taxon>
        <taxon>Russulales</taxon>
        <taxon>Russulaceae</taxon>
        <taxon>Russula</taxon>
    </lineage>
</organism>
<keyword evidence="2" id="KW-1185">Reference proteome</keyword>
<gene>
    <name evidence="1" type="ORF">F5148DRAFT_1271386</name>
</gene>
<evidence type="ECO:0000313" key="2">
    <source>
        <dbReference type="Proteomes" id="UP001207468"/>
    </source>
</evidence>
<name>A0ACC0TQL5_9AGAM</name>
<protein>
    <submittedName>
        <fullName evidence="1">Uncharacterized protein</fullName>
    </submittedName>
</protein>
<dbReference type="EMBL" id="JAGFNK010001436">
    <property type="protein sequence ID" value="KAI9431541.1"/>
    <property type="molecule type" value="Genomic_DNA"/>
</dbReference>
<reference evidence="1" key="1">
    <citation type="submission" date="2021-03" db="EMBL/GenBank/DDBJ databases">
        <title>Evolutionary priming and transition to the ectomycorrhizal habit in an iconic lineage of mushroom-forming fungi: is preadaptation a requirement?</title>
        <authorList>
            <consortium name="DOE Joint Genome Institute"/>
            <person name="Looney B.P."/>
            <person name="Miyauchi S."/>
            <person name="Morin E."/>
            <person name="Drula E."/>
            <person name="Courty P.E."/>
            <person name="Chicoki N."/>
            <person name="Fauchery L."/>
            <person name="Kohler A."/>
            <person name="Kuo A."/>
            <person name="LaButti K."/>
            <person name="Pangilinan J."/>
            <person name="Lipzen A."/>
            <person name="Riley R."/>
            <person name="Andreopoulos W."/>
            <person name="He G."/>
            <person name="Johnson J."/>
            <person name="Barry K.W."/>
            <person name="Grigoriev I.V."/>
            <person name="Nagy L."/>
            <person name="Hibbett D."/>
            <person name="Henrissat B."/>
            <person name="Matheny P.B."/>
            <person name="Labbe J."/>
            <person name="Martin A.F."/>
        </authorList>
    </citation>
    <scope>NUCLEOTIDE SEQUENCE</scope>
    <source>
        <strain evidence="1">BPL698</strain>
    </source>
</reference>
<dbReference type="Proteomes" id="UP001207468">
    <property type="component" value="Unassembled WGS sequence"/>
</dbReference>
<comment type="caution">
    <text evidence="1">The sequence shown here is derived from an EMBL/GenBank/DDBJ whole genome shotgun (WGS) entry which is preliminary data.</text>
</comment>